<reference evidence="5" key="1">
    <citation type="submission" date="2021-03" db="EMBL/GenBank/DDBJ databases">
        <authorList>
            <person name="Li Z."/>
            <person name="Yang C."/>
        </authorList>
    </citation>
    <scope>NUCLEOTIDE SEQUENCE</scope>
    <source>
        <strain evidence="5">Dzin_1.0</strain>
        <tissue evidence="5">Leaf</tissue>
    </source>
</reference>
<protein>
    <recommendedName>
        <fullName evidence="2">4-coumarate--CoA ligase</fullName>
        <ecNumber evidence="2">6.2.1.12</ecNumber>
    </recommendedName>
</protein>
<dbReference type="AlphaFoldDB" id="A0A9D5HS42"/>
<dbReference type="InterPro" id="IPR020459">
    <property type="entry name" value="AMP-binding"/>
</dbReference>
<organism evidence="5 6">
    <name type="scientific">Dioscorea zingiberensis</name>
    <dbReference type="NCBI Taxonomy" id="325984"/>
    <lineage>
        <taxon>Eukaryota</taxon>
        <taxon>Viridiplantae</taxon>
        <taxon>Streptophyta</taxon>
        <taxon>Embryophyta</taxon>
        <taxon>Tracheophyta</taxon>
        <taxon>Spermatophyta</taxon>
        <taxon>Magnoliopsida</taxon>
        <taxon>Liliopsida</taxon>
        <taxon>Dioscoreales</taxon>
        <taxon>Dioscoreaceae</taxon>
        <taxon>Dioscorea</taxon>
    </lineage>
</organism>
<dbReference type="GO" id="GO:0009698">
    <property type="term" value="P:phenylpropanoid metabolic process"/>
    <property type="evidence" value="ECO:0007669"/>
    <property type="project" value="UniProtKB-ARBA"/>
</dbReference>
<dbReference type="GO" id="GO:0031956">
    <property type="term" value="F:medium-chain fatty acid-CoA ligase activity"/>
    <property type="evidence" value="ECO:0007669"/>
    <property type="project" value="TreeGrafter"/>
</dbReference>
<evidence type="ECO:0000256" key="1">
    <source>
        <dbReference type="ARBA" id="ARBA00006432"/>
    </source>
</evidence>
<feature type="domain" description="AMP-dependent synthetase/ligase" evidence="4">
    <location>
        <begin position="126"/>
        <end position="295"/>
    </location>
</feature>
<dbReference type="PANTHER" id="PTHR43201:SF8">
    <property type="entry name" value="ACYL-COA SYNTHETASE FAMILY MEMBER 3"/>
    <property type="match status" value="1"/>
</dbReference>
<evidence type="ECO:0000313" key="5">
    <source>
        <dbReference type="EMBL" id="KAJ0986057.1"/>
    </source>
</evidence>
<dbReference type="InterPro" id="IPR000873">
    <property type="entry name" value="AMP-dep_synth/lig_dom"/>
</dbReference>
<dbReference type="PROSITE" id="PS00455">
    <property type="entry name" value="AMP_BINDING"/>
    <property type="match status" value="1"/>
</dbReference>
<dbReference type="EMBL" id="JAGGNH010000001">
    <property type="protein sequence ID" value="KAJ0986057.1"/>
    <property type="molecule type" value="Genomic_DNA"/>
</dbReference>
<dbReference type="SUPFAM" id="SSF56801">
    <property type="entry name" value="Acetyl-CoA synthetase-like"/>
    <property type="match status" value="1"/>
</dbReference>
<evidence type="ECO:0000259" key="4">
    <source>
        <dbReference type="Pfam" id="PF00501"/>
    </source>
</evidence>
<evidence type="ECO:0000256" key="2">
    <source>
        <dbReference type="ARBA" id="ARBA00012959"/>
    </source>
</evidence>
<dbReference type="InterPro" id="IPR042099">
    <property type="entry name" value="ANL_N_sf"/>
</dbReference>
<dbReference type="PRINTS" id="PR00154">
    <property type="entry name" value="AMPBINDING"/>
</dbReference>
<comment type="catalytic activity">
    <reaction evidence="3">
        <text>(E)-4-coumarate + ATP + CoA = (E)-4-coumaroyl-CoA + AMP + diphosphate</text>
        <dbReference type="Rhea" id="RHEA:19641"/>
        <dbReference type="ChEBI" id="CHEBI:12876"/>
        <dbReference type="ChEBI" id="CHEBI:30616"/>
        <dbReference type="ChEBI" id="CHEBI:33019"/>
        <dbReference type="ChEBI" id="CHEBI:57287"/>
        <dbReference type="ChEBI" id="CHEBI:85008"/>
        <dbReference type="ChEBI" id="CHEBI:456215"/>
        <dbReference type="EC" id="6.2.1.12"/>
    </reaction>
    <physiologicalReaction direction="left-to-right" evidence="3">
        <dbReference type="Rhea" id="RHEA:19642"/>
    </physiologicalReaction>
</comment>
<dbReference type="GO" id="GO:0106290">
    <property type="term" value="F:trans-cinnamate-CoA ligase activity"/>
    <property type="evidence" value="ECO:0007669"/>
    <property type="project" value="UniProtKB-ARBA"/>
</dbReference>
<dbReference type="Gene3D" id="3.40.50.12780">
    <property type="entry name" value="N-terminal domain of ligase-like"/>
    <property type="match status" value="1"/>
</dbReference>
<dbReference type="Proteomes" id="UP001085076">
    <property type="component" value="Miscellaneous, Linkage group lg01"/>
</dbReference>
<gene>
    <name evidence="5" type="ORF">J5N97_004413</name>
</gene>
<sequence>MIGFNTHTTLHLHRIHLAPRGVTNPFPGFGILGFSLLQSCFHSVHLAGSLSSTLMDVVKVAVTRAATNDSVAIRAENKSYSFSHLVSSAWNISNLLHTSYSKSADEEYKSENTSGQVTNITRFLNGARVGIVAKPSAEFVAGLLGTWLSGGVAVPLALSYPEAELLHVMNDSDISMILSTPEHQELMENVAAKCCAHFSLIPSVTSIPSETGSREVSKNGATDLVSKLMGNFSDPKLSECDDPALIIYTSGTTGKPKGVVHTHKGIISQVQILTEAWEYTPADQFLHCLPLHHIL</sequence>
<accession>A0A9D5HS42</accession>
<comment type="caution">
    <text evidence="5">The sequence shown here is derived from an EMBL/GenBank/DDBJ whole genome shotgun (WGS) entry which is preliminary data.</text>
</comment>
<dbReference type="OrthoDB" id="2962993at2759"/>
<evidence type="ECO:0000256" key="3">
    <source>
        <dbReference type="ARBA" id="ARBA00034252"/>
    </source>
</evidence>
<dbReference type="PANTHER" id="PTHR43201">
    <property type="entry name" value="ACYL-COA SYNTHETASE"/>
    <property type="match status" value="1"/>
</dbReference>
<dbReference type="Pfam" id="PF00501">
    <property type="entry name" value="AMP-binding"/>
    <property type="match status" value="1"/>
</dbReference>
<evidence type="ECO:0000313" key="6">
    <source>
        <dbReference type="Proteomes" id="UP001085076"/>
    </source>
</evidence>
<dbReference type="GO" id="GO:0006631">
    <property type="term" value="P:fatty acid metabolic process"/>
    <property type="evidence" value="ECO:0007669"/>
    <property type="project" value="TreeGrafter"/>
</dbReference>
<proteinExistence type="inferred from homology"/>
<name>A0A9D5HS42_9LILI</name>
<keyword evidence="6" id="KW-1185">Reference proteome</keyword>
<dbReference type="InterPro" id="IPR020845">
    <property type="entry name" value="AMP-binding_CS"/>
</dbReference>
<comment type="similarity">
    <text evidence="1">Belongs to the ATP-dependent AMP-binding enzyme family.</text>
</comment>
<reference evidence="5" key="2">
    <citation type="journal article" date="2022" name="Hortic Res">
        <title>The genome of Dioscorea zingiberensis sheds light on the biosynthesis, origin and evolution of the medicinally important diosgenin saponins.</title>
        <authorList>
            <person name="Li Y."/>
            <person name="Tan C."/>
            <person name="Li Z."/>
            <person name="Guo J."/>
            <person name="Li S."/>
            <person name="Chen X."/>
            <person name="Wang C."/>
            <person name="Dai X."/>
            <person name="Yang H."/>
            <person name="Song W."/>
            <person name="Hou L."/>
            <person name="Xu J."/>
            <person name="Tong Z."/>
            <person name="Xu A."/>
            <person name="Yuan X."/>
            <person name="Wang W."/>
            <person name="Yang Q."/>
            <person name="Chen L."/>
            <person name="Sun Z."/>
            <person name="Wang K."/>
            <person name="Pan B."/>
            <person name="Chen J."/>
            <person name="Bao Y."/>
            <person name="Liu F."/>
            <person name="Qi X."/>
            <person name="Gang D.R."/>
            <person name="Wen J."/>
            <person name="Li J."/>
        </authorList>
    </citation>
    <scope>NUCLEOTIDE SEQUENCE</scope>
    <source>
        <strain evidence="5">Dzin_1.0</strain>
    </source>
</reference>
<dbReference type="EC" id="6.2.1.12" evidence="2"/>
<dbReference type="GO" id="GO:0016207">
    <property type="term" value="F:4-coumarate-CoA ligase activity"/>
    <property type="evidence" value="ECO:0007669"/>
    <property type="project" value="UniProtKB-EC"/>
</dbReference>